<keyword evidence="2" id="KW-0012">Acyltransferase</keyword>
<dbReference type="PANTHER" id="PTHR43877">
    <property type="entry name" value="AMINOALKYLPHOSPHONATE N-ACETYLTRANSFERASE-RELATED-RELATED"/>
    <property type="match status" value="1"/>
</dbReference>
<dbReference type="PROSITE" id="PS51186">
    <property type="entry name" value="GNAT"/>
    <property type="match status" value="1"/>
</dbReference>
<evidence type="ECO:0000313" key="4">
    <source>
        <dbReference type="EMBL" id="MBM7472800.1"/>
    </source>
</evidence>
<dbReference type="Proteomes" id="UP000776164">
    <property type="component" value="Unassembled WGS sequence"/>
</dbReference>
<dbReference type="Pfam" id="PF00583">
    <property type="entry name" value="Acetyltransf_1"/>
    <property type="match status" value="1"/>
</dbReference>
<dbReference type="EMBL" id="JAFBBU010000001">
    <property type="protein sequence ID" value="MBM7472800.1"/>
    <property type="molecule type" value="Genomic_DNA"/>
</dbReference>
<dbReference type="PIRSF" id="PIRSF028520">
    <property type="entry name" value="UCP028520"/>
    <property type="match status" value="1"/>
</dbReference>
<dbReference type="InterPro" id="IPR050832">
    <property type="entry name" value="Bact_Acetyltransf"/>
</dbReference>
<protein>
    <submittedName>
        <fullName evidence="4">GNAT superfamily acetyltransferase</fullName>
    </submittedName>
</protein>
<proteinExistence type="predicted"/>
<dbReference type="InterPro" id="IPR016181">
    <property type="entry name" value="Acyl_CoA_acyltransferase"/>
</dbReference>
<comment type="caution">
    <text evidence="4">The sequence shown here is derived from an EMBL/GenBank/DDBJ whole genome shotgun (WGS) entry which is preliminary data.</text>
</comment>
<accession>A0ABS2L6R7</accession>
<keyword evidence="5" id="KW-1185">Reference proteome</keyword>
<dbReference type="RefSeq" id="WP_205109813.1">
    <property type="nucleotide sequence ID" value="NZ_BAAAHT010000015.1"/>
</dbReference>
<evidence type="ECO:0000259" key="3">
    <source>
        <dbReference type="PROSITE" id="PS51186"/>
    </source>
</evidence>
<organism evidence="4 5">
    <name type="scientific">Subtercola frigoramans</name>
    <dbReference type="NCBI Taxonomy" id="120298"/>
    <lineage>
        <taxon>Bacteria</taxon>
        <taxon>Bacillati</taxon>
        <taxon>Actinomycetota</taxon>
        <taxon>Actinomycetes</taxon>
        <taxon>Micrococcales</taxon>
        <taxon>Microbacteriaceae</taxon>
        <taxon>Subtercola</taxon>
    </lineage>
</organism>
<dbReference type="InterPro" id="IPR000182">
    <property type="entry name" value="GNAT_dom"/>
</dbReference>
<dbReference type="PANTHER" id="PTHR43877:SF2">
    <property type="entry name" value="AMINOALKYLPHOSPHONATE N-ACETYLTRANSFERASE-RELATED"/>
    <property type="match status" value="1"/>
</dbReference>
<reference evidence="4 5" key="1">
    <citation type="submission" date="2021-01" db="EMBL/GenBank/DDBJ databases">
        <title>Sequencing the genomes of 1000 actinobacteria strains.</title>
        <authorList>
            <person name="Klenk H.-P."/>
        </authorList>
    </citation>
    <scope>NUCLEOTIDE SEQUENCE [LARGE SCALE GENOMIC DNA]</scope>
    <source>
        <strain evidence="4 5">DSM 13057</strain>
    </source>
</reference>
<dbReference type="CDD" id="cd04301">
    <property type="entry name" value="NAT_SF"/>
    <property type="match status" value="1"/>
</dbReference>
<evidence type="ECO:0000256" key="1">
    <source>
        <dbReference type="ARBA" id="ARBA00022679"/>
    </source>
</evidence>
<gene>
    <name evidence="4" type="ORF">JOE66_002434</name>
</gene>
<keyword evidence="1" id="KW-0808">Transferase</keyword>
<evidence type="ECO:0000256" key="2">
    <source>
        <dbReference type="ARBA" id="ARBA00023315"/>
    </source>
</evidence>
<evidence type="ECO:0000313" key="5">
    <source>
        <dbReference type="Proteomes" id="UP000776164"/>
    </source>
</evidence>
<dbReference type="Gene3D" id="3.40.630.30">
    <property type="match status" value="1"/>
</dbReference>
<dbReference type="SUPFAM" id="SSF55729">
    <property type="entry name" value="Acyl-CoA N-acyltransferases (Nat)"/>
    <property type="match status" value="1"/>
</dbReference>
<feature type="domain" description="N-acetyltransferase" evidence="3">
    <location>
        <begin position="3"/>
        <end position="164"/>
    </location>
</feature>
<sequence length="169" mass="18443">MSIVVRPVSPADETQLLRLNNAAVPAVNELDEAALRAILSDSHLSIAVVDERDLQTVLGFVVTFVAGAPYDSENYRWFETRSDDFLYVDRIVVADGHRGRKLGQVLYSAVFEAARDARRREVFCEVNLQPPNPGSLAFHGRLGFSEVGQQATKGGTVVVSLMAAQVAGR</sequence>
<name>A0ABS2L6R7_9MICO</name>
<dbReference type="InterPro" id="IPR016890">
    <property type="entry name" value="UCP028520"/>
</dbReference>